<dbReference type="CDD" id="cd00090">
    <property type="entry name" value="HTH_ARSR"/>
    <property type="match status" value="1"/>
</dbReference>
<dbReference type="InterPro" id="IPR036390">
    <property type="entry name" value="WH_DNA-bd_sf"/>
</dbReference>
<dbReference type="GO" id="GO:0003700">
    <property type="term" value="F:DNA-binding transcription factor activity"/>
    <property type="evidence" value="ECO:0007669"/>
    <property type="project" value="InterPro"/>
</dbReference>
<dbReference type="HOGENOM" id="CLU_083287_15_1_11"/>
<dbReference type="OrthoDB" id="69852at2"/>
<dbReference type="KEGG" id="cgy:CGLY_07010"/>
<dbReference type="InterPro" id="IPR011991">
    <property type="entry name" value="ArsR-like_HTH"/>
</dbReference>
<dbReference type="Gene3D" id="1.10.10.10">
    <property type="entry name" value="Winged helix-like DNA-binding domain superfamily/Winged helix DNA-binding domain"/>
    <property type="match status" value="1"/>
</dbReference>
<dbReference type="SUPFAM" id="SSF46785">
    <property type="entry name" value="Winged helix' DNA-binding domain"/>
    <property type="match status" value="1"/>
</dbReference>
<dbReference type="InterPro" id="IPR052526">
    <property type="entry name" value="HTH-type_Bedaq_tolerance"/>
</dbReference>
<organism evidence="2 3">
    <name type="scientific">Corynebacterium glyciniphilum AJ 3170</name>
    <dbReference type="NCBI Taxonomy" id="1404245"/>
    <lineage>
        <taxon>Bacteria</taxon>
        <taxon>Bacillati</taxon>
        <taxon>Actinomycetota</taxon>
        <taxon>Actinomycetes</taxon>
        <taxon>Mycobacteriales</taxon>
        <taxon>Corynebacteriaceae</taxon>
        <taxon>Corynebacterium</taxon>
    </lineage>
</organism>
<feature type="domain" description="HTH marR-type" evidence="1">
    <location>
        <begin position="19"/>
        <end position="150"/>
    </location>
</feature>
<keyword evidence="3" id="KW-1185">Reference proteome</keyword>
<accession>X5DT71</accession>
<gene>
    <name evidence="2" type="ORF">CGLY_07010</name>
</gene>
<evidence type="ECO:0000259" key="1">
    <source>
        <dbReference type="PROSITE" id="PS50995"/>
    </source>
</evidence>
<dbReference type="EMBL" id="CP006842">
    <property type="protein sequence ID" value="AHW63847.1"/>
    <property type="molecule type" value="Genomic_DNA"/>
</dbReference>
<dbReference type="Pfam" id="PF12802">
    <property type="entry name" value="MarR_2"/>
    <property type="match status" value="1"/>
</dbReference>
<dbReference type="Proteomes" id="UP000023703">
    <property type="component" value="Chromosome"/>
</dbReference>
<protein>
    <submittedName>
        <fullName evidence="2">Putative transcriptional regulator, MarR-family</fullName>
    </submittedName>
</protein>
<dbReference type="InterPro" id="IPR036388">
    <property type="entry name" value="WH-like_DNA-bd_sf"/>
</dbReference>
<dbReference type="InterPro" id="IPR000835">
    <property type="entry name" value="HTH_MarR-typ"/>
</dbReference>
<reference evidence="2 3" key="1">
    <citation type="journal article" date="2015" name="Int. J. Syst. Evol. Microbiol.">
        <title>Revisiting Corynebacterium glyciniphilum (ex Kubota et al., 1972) sp. nov., nom. rev., isolated from putrefied banana.</title>
        <authorList>
            <person name="Al-Dilaimi A."/>
            <person name="Bednarz H."/>
            <person name="Lomker A."/>
            <person name="Niehaus K."/>
            <person name="Kalinowski J."/>
            <person name="Ruckert C."/>
        </authorList>
    </citation>
    <scope>NUCLEOTIDE SEQUENCE [LARGE SCALE GENOMIC DNA]</scope>
    <source>
        <strain evidence="2">AJ 3170</strain>
    </source>
</reference>
<dbReference type="PANTHER" id="PTHR39515">
    <property type="entry name" value="CONSERVED PROTEIN"/>
    <property type="match status" value="1"/>
</dbReference>
<dbReference type="eggNOG" id="COG1846">
    <property type="taxonomic scope" value="Bacteria"/>
</dbReference>
<dbReference type="AlphaFoldDB" id="X5DT71"/>
<evidence type="ECO:0000313" key="2">
    <source>
        <dbReference type="EMBL" id="AHW63847.1"/>
    </source>
</evidence>
<evidence type="ECO:0000313" key="3">
    <source>
        <dbReference type="Proteomes" id="UP000023703"/>
    </source>
</evidence>
<name>X5DT71_9CORY</name>
<sequence>MTDNNAANHTPAYVPTDEDNRFAHEFRDALREGLHMARLLDHRGSLTLTQLGILNTLTEEPHSIGLLARINGMTQPGMTQQIDKLERAGVVRRVRSPRDARVTLVEITDEGRSTRTRDNTLRNDALAEHFDLLDEDGRRRIADALEPLTKFASAYIRRVSEDTPKNDAPRTMERHDRE</sequence>
<proteinExistence type="predicted"/>
<dbReference type="SMART" id="SM00347">
    <property type="entry name" value="HTH_MARR"/>
    <property type="match status" value="1"/>
</dbReference>
<dbReference type="RefSeq" id="WP_052539821.1">
    <property type="nucleotide sequence ID" value="NZ_CP006842.1"/>
</dbReference>
<dbReference type="PANTHER" id="PTHR39515:SF2">
    <property type="entry name" value="HTH-TYPE TRANSCRIPTIONAL REGULATOR RV0880"/>
    <property type="match status" value="1"/>
</dbReference>
<dbReference type="STRING" id="1404245.CGLY_07010"/>
<dbReference type="PROSITE" id="PS50995">
    <property type="entry name" value="HTH_MARR_2"/>
    <property type="match status" value="1"/>
</dbReference>